<dbReference type="Proteomes" id="UP000823775">
    <property type="component" value="Unassembled WGS sequence"/>
</dbReference>
<evidence type="ECO:0000256" key="1">
    <source>
        <dbReference type="SAM" id="MobiDB-lite"/>
    </source>
</evidence>
<sequence>MSALNGLLKLKLHALTWMNHGCTLHHLKAEVIRYFLRHPASQLLRGRRRRLICSLSPSSRGSCRVENAFEEALILTCVMLQLRRAGVEVLQRVPNGGSSNVVPNRGRDDSSEPSEKKSDFDVVQSAPIKDVCFHPRTGRRPINANYCKNPTKPKALAMAAGCDAQMIVETWSRGGLHRPALASNAIHQTGIGIFALSQTKIQKQSMNQLWRNHRTAGNCHRRAGRSNGEVDGDRFFV</sequence>
<feature type="compositionally biased region" description="Basic and acidic residues" evidence="1">
    <location>
        <begin position="105"/>
        <end position="120"/>
    </location>
</feature>
<feature type="region of interest" description="Disordered" evidence="1">
    <location>
        <begin position="93"/>
        <end position="121"/>
    </location>
</feature>
<protein>
    <submittedName>
        <fullName evidence="2">Uncharacterized protein</fullName>
    </submittedName>
</protein>
<dbReference type="EMBL" id="JACEIK010010689">
    <property type="protein sequence ID" value="MCE3215293.1"/>
    <property type="molecule type" value="Genomic_DNA"/>
</dbReference>
<evidence type="ECO:0000313" key="2">
    <source>
        <dbReference type="EMBL" id="MCE3215293.1"/>
    </source>
</evidence>
<organism evidence="2 3">
    <name type="scientific">Datura stramonium</name>
    <name type="common">Jimsonweed</name>
    <name type="synonym">Common thornapple</name>
    <dbReference type="NCBI Taxonomy" id="4076"/>
    <lineage>
        <taxon>Eukaryota</taxon>
        <taxon>Viridiplantae</taxon>
        <taxon>Streptophyta</taxon>
        <taxon>Embryophyta</taxon>
        <taxon>Tracheophyta</taxon>
        <taxon>Spermatophyta</taxon>
        <taxon>Magnoliopsida</taxon>
        <taxon>eudicotyledons</taxon>
        <taxon>Gunneridae</taxon>
        <taxon>Pentapetalae</taxon>
        <taxon>asterids</taxon>
        <taxon>lamiids</taxon>
        <taxon>Solanales</taxon>
        <taxon>Solanaceae</taxon>
        <taxon>Solanoideae</taxon>
        <taxon>Datureae</taxon>
        <taxon>Datura</taxon>
    </lineage>
</organism>
<comment type="caution">
    <text evidence="2">The sequence shown here is derived from an EMBL/GenBank/DDBJ whole genome shotgun (WGS) entry which is preliminary data.</text>
</comment>
<name>A0ABS8WSZ8_DATST</name>
<accession>A0ABS8WSZ8</accession>
<keyword evidence="3" id="KW-1185">Reference proteome</keyword>
<evidence type="ECO:0000313" key="3">
    <source>
        <dbReference type="Proteomes" id="UP000823775"/>
    </source>
</evidence>
<proteinExistence type="predicted"/>
<gene>
    <name evidence="2" type="ORF">HAX54_001703</name>
</gene>
<reference evidence="2 3" key="1">
    <citation type="journal article" date="2021" name="BMC Genomics">
        <title>Datura genome reveals duplications of psychoactive alkaloid biosynthetic genes and high mutation rate following tissue culture.</title>
        <authorList>
            <person name="Rajewski A."/>
            <person name="Carter-House D."/>
            <person name="Stajich J."/>
            <person name="Litt A."/>
        </authorList>
    </citation>
    <scope>NUCLEOTIDE SEQUENCE [LARGE SCALE GENOMIC DNA]</scope>
    <source>
        <strain evidence="2">AR-01</strain>
    </source>
</reference>